<evidence type="ECO:0000256" key="2">
    <source>
        <dbReference type="ARBA" id="ARBA00022694"/>
    </source>
</evidence>
<dbReference type="GO" id="GO:0005737">
    <property type="term" value="C:cytoplasm"/>
    <property type="evidence" value="ECO:0007669"/>
    <property type="project" value="TreeGrafter"/>
</dbReference>
<evidence type="ECO:0000313" key="6">
    <source>
        <dbReference type="EMBL" id="DBA18843.1"/>
    </source>
</evidence>
<evidence type="ECO:0000256" key="4">
    <source>
        <dbReference type="SAM" id="MobiDB-lite"/>
    </source>
</evidence>
<dbReference type="GO" id="GO:0003723">
    <property type="term" value="F:RNA binding"/>
    <property type="evidence" value="ECO:0007669"/>
    <property type="project" value="InterPro"/>
</dbReference>
<dbReference type="Proteomes" id="UP001181693">
    <property type="component" value="Unassembled WGS sequence"/>
</dbReference>
<dbReference type="Gene3D" id="3.30.70.660">
    <property type="entry name" value="Pseudouridine synthase I, catalytic domain, C-terminal subdomain"/>
    <property type="match status" value="1"/>
</dbReference>
<proteinExistence type="inferred from homology"/>
<evidence type="ECO:0000256" key="1">
    <source>
        <dbReference type="ARBA" id="ARBA00009375"/>
    </source>
</evidence>
<dbReference type="HAMAP" id="MF_00171">
    <property type="entry name" value="TruA"/>
    <property type="match status" value="1"/>
</dbReference>
<evidence type="ECO:0000256" key="3">
    <source>
        <dbReference type="ARBA" id="ARBA00023235"/>
    </source>
</evidence>
<dbReference type="FunFam" id="3.30.70.580:FF:000007">
    <property type="entry name" value="tRNA pseudouridine synthase"/>
    <property type="match status" value="1"/>
</dbReference>
<dbReference type="PANTHER" id="PTHR11142:SF5">
    <property type="entry name" value="TRNA PSEUDOURIDINE(38_39) SYNTHASE"/>
    <property type="match status" value="1"/>
</dbReference>
<dbReference type="InterPro" id="IPR020095">
    <property type="entry name" value="PsdUridine_synth_TruA_C"/>
</dbReference>
<dbReference type="CDD" id="cd02569">
    <property type="entry name" value="PseudoU_synth_ScPus3"/>
    <property type="match status" value="1"/>
</dbReference>
<dbReference type="InterPro" id="IPR020097">
    <property type="entry name" value="PsdUridine_synth_TruA_a/b_dom"/>
</dbReference>
<organism evidence="6 7">
    <name type="scientific">Pyxicephalus adspersus</name>
    <name type="common">African bullfrog</name>
    <dbReference type="NCBI Taxonomy" id="30357"/>
    <lineage>
        <taxon>Eukaryota</taxon>
        <taxon>Metazoa</taxon>
        <taxon>Chordata</taxon>
        <taxon>Craniata</taxon>
        <taxon>Vertebrata</taxon>
        <taxon>Euteleostomi</taxon>
        <taxon>Amphibia</taxon>
        <taxon>Batrachia</taxon>
        <taxon>Anura</taxon>
        <taxon>Neobatrachia</taxon>
        <taxon>Ranoidea</taxon>
        <taxon>Pyxicephalidae</taxon>
        <taxon>Pyxicephalinae</taxon>
        <taxon>Pyxicephalus</taxon>
    </lineage>
</organism>
<dbReference type="GO" id="GO:0005634">
    <property type="term" value="C:nucleus"/>
    <property type="evidence" value="ECO:0007669"/>
    <property type="project" value="TreeGrafter"/>
</dbReference>
<feature type="domain" description="Pseudouridine synthase I TruA alpha/beta" evidence="5">
    <location>
        <begin position="183"/>
        <end position="298"/>
    </location>
</feature>
<dbReference type="GO" id="GO:1990481">
    <property type="term" value="P:mRNA pseudouridine synthesis"/>
    <property type="evidence" value="ECO:0007669"/>
    <property type="project" value="TreeGrafter"/>
</dbReference>
<protein>
    <recommendedName>
        <fullName evidence="5">Pseudouridine synthase I TruA alpha/beta domain-containing protein</fullName>
    </recommendedName>
</protein>
<keyword evidence="7" id="KW-1185">Reference proteome</keyword>
<dbReference type="PANTHER" id="PTHR11142">
    <property type="entry name" value="PSEUDOURIDYLATE SYNTHASE"/>
    <property type="match status" value="1"/>
</dbReference>
<evidence type="ECO:0000259" key="5">
    <source>
        <dbReference type="Pfam" id="PF01416"/>
    </source>
</evidence>
<dbReference type="Pfam" id="PF01416">
    <property type="entry name" value="PseudoU_synth_1"/>
    <property type="match status" value="1"/>
</dbReference>
<comment type="caution">
    <text evidence="6">The sequence shown here is derived from an EMBL/GenBank/DDBJ whole genome shotgun (WGS) entry which is preliminary data.</text>
</comment>
<dbReference type="InterPro" id="IPR001406">
    <property type="entry name" value="PsdUridine_synth_TruA"/>
</dbReference>
<keyword evidence="3" id="KW-0413">Isomerase</keyword>
<dbReference type="GO" id="GO:0009982">
    <property type="term" value="F:pseudouridine synthase activity"/>
    <property type="evidence" value="ECO:0007669"/>
    <property type="project" value="InterPro"/>
</dbReference>
<dbReference type="NCBIfam" id="TIGR00071">
    <property type="entry name" value="hisT_truA"/>
    <property type="match status" value="1"/>
</dbReference>
<keyword evidence="2" id="KW-0819">tRNA processing</keyword>
<dbReference type="InterPro" id="IPR020094">
    <property type="entry name" value="TruA/RsuA/RluB/E/F_N"/>
</dbReference>
<dbReference type="SUPFAM" id="SSF55120">
    <property type="entry name" value="Pseudouridine synthase"/>
    <property type="match status" value="1"/>
</dbReference>
<reference evidence="6" key="1">
    <citation type="thesis" date="2020" institute="ProQuest LLC" country="789 East Eisenhower Parkway, Ann Arbor, MI, USA">
        <title>Comparative Genomics and Chromosome Evolution.</title>
        <authorList>
            <person name="Mudd A.B."/>
        </authorList>
    </citation>
    <scope>NUCLEOTIDE SEQUENCE</scope>
    <source>
        <strain evidence="6">1538</strain>
        <tissue evidence="6">Blood</tissue>
    </source>
</reference>
<dbReference type="Gene3D" id="3.30.70.580">
    <property type="entry name" value="Pseudouridine synthase I, catalytic domain, N-terminal subdomain"/>
    <property type="match status" value="1"/>
</dbReference>
<evidence type="ECO:0000313" key="7">
    <source>
        <dbReference type="Proteomes" id="UP001181693"/>
    </source>
</evidence>
<dbReference type="EMBL" id="DYDO01000008">
    <property type="protein sequence ID" value="DBA18843.1"/>
    <property type="molecule type" value="Genomic_DNA"/>
</dbReference>
<dbReference type="GO" id="GO:0031119">
    <property type="term" value="P:tRNA pseudouridine synthesis"/>
    <property type="evidence" value="ECO:0007669"/>
    <property type="project" value="TreeGrafter"/>
</dbReference>
<dbReference type="InterPro" id="IPR020103">
    <property type="entry name" value="PsdUridine_synth_cat_dom_sf"/>
</dbReference>
<gene>
    <name evidence="6" type="ORF">GDO54_014740</name>
</gene>
<feature type="region of interest" description="Disordered" evidence="4">
    <location>
        <begin position="16"/>
        <end position="45"/>
    </location>
</feature>
<dbReference type="InterPro" id="IPR041707">
    <property type="entry name" value="Pus3-like"/>
</dbReference>
<dbReference type="AlphaFoldDB" id="A0AAV2ZYV4"/>
<feature type="region of interest" description="Disordered" evidence="4">
    <location>
        <begin position="420"/>
        <end position="449"/>
    </location>
</feature>
<accession>A0AAV2ZYV4</accession>
<comment type="similarity">
    <text evidence="1">Belongs to the tRNA pseudouridine synthase TruA family.</text>
</comment>
<sequence length="449" mass="50894">MSQAGVCHLEELSQVSTRGDVQELDKSQKGGQRGKKRPQRPFDFSAHPKKHVALRLAYLGWNYQGFASQENTSNTVEEVIFNALTKTRLIENRQTSNYHRCGRTDRGVSALGQVISLDLRSAVEGKPAVRYAQMLNRVLPADIRVLSWAVVPSTFSARFSCRSRTYRYLFPCAQLDVEAMDRAARMLEGTHDFRNLCKMDVANGVVNFIRTVVSARVEPVPELSQEGGPFQLYHLQITGLAFLYHQVRCIMGVLFLIGQGKEEPDVIRELLDVKKNPCKPQYNMAVEFPLVLYDCLFDDVDWLSEKDVHTITVSHLQRIWTQEAVKMQILRMALQCLDSVPVAMGSGEKPIPWIHHETDIVSHSSGLVEGVSARNYTPLMKRPVCQGLEERVQHYVKRGRIIAPPSGDIQRKIEKYSQVTEESAEACSHDTNDQNNSKRARIRSEEELV</sequence>
<name>A0AAV2ZYV4_PYXAD</name>